<feature type="coiled-coil region" evidence="1">
    <location>
        <begin position="210"/>
        <end position="283"/>
    </location>
</feature>
<dbReference type="EMBL" id="RSCK01000029">
    <property type="protein sequence ID" value="RUT11228.1"/>
    <property type="molecule type" value="Genomic_DNA"/>
</dbReference>
<dbReference type="GO" id="GO:0004843">
    <property type="term" value="F:cysteine-type deubiquitinase activity"/>
    <property type="evidence" value="ECO:0007669"/>
    <property type="project" value="TreeGrafter"/>
</dbReference>
<organism evidence="3 4">
    <name type="scientific">Chroococcidiopsis cubana SAG 39.79</name>
    <dbReference type="NCBI Taxonomy" id="388085"/>
    <lineage>
        <taxon>Bacteria</taxon>
        <taxon>Bacillati</taxon>
        <taxon>Cyanobacteriota</taxon>
        <taxon>Cyanophyceae</taxon>
        <taxon>Chroococcidiopsidales</taxon>
        <taxon>Chroococcidiopsidaceae</taxon>
        <taxon>Chroococcidiopsis</taxon>
    </lineage>
</organism>
<dbReference type="CDD" id="cd22744">
    <property type="entry name" value="OTU"/>
    <property type="match status" value="1"/>
</dbReference>
<dbReference type="SUPFAM" id="SSF54001">
    <property type="entry name" value="Cysteine proteinases"/>
    <property type="match status" value="1"/>
</dbReference>
<feature type="domain" description="OTU" evidence="2">
    <location>
        <begin position="348"/>
        <end position="482"/>
    </location>
</feature>
<proteinExistence type="predicted"/>
<keyword evidence="1" id="KW-0175">Coiled coil</keyword>
<dbReference type="AlphaFoldDB" id="A0AB37UIM3"/>
<dbReference type="Gene3D" id="3.90.70.80">
    <property type="match status" value="1"/>
</dbReference>
<dbReference type="SUPFAM" id="SSF55729">
    <property type="entry name" value="Acyl-CoA N-acyltransferases (Nat)"/>
    <property type="match status" value="1"/>
</dbReference>
<dbReference type="Pfam" id="PF02338">
    <property type="entry name" value="OTU"/>
    <property type="match status" value="1"/>
</dbReference>
<comment type="caution">
    <text evidence="3">The sequence shown here is derived from an EMBL/GenBank/DDBJ whole genome shotgun (WGS) entry which is preliminary data.</text>
</comment>
<evidence type="ECO:0000313" key="3">
    <source>
        <dbReference type="EMBL" id="RUT11228.1"/>
    </source>
</evidence>
<dbReference type="InterPro" id="IPR003323">
    <property type="entry name" value="OTU_dom"/>
</dbReference>
<dbReference type="PANTHER" id="PTHR12419">
    <property type="entry name" value="OTU DOMAIN CONTAINING PROTEIN"/>
    <property type="match status" value="1"/>
</dbReference>
<reference evidence="3 4" key="1">
    <citation type="journal article" date="2019" name="Genome Biol. Evol.">
        <title>Day and night: Metabolic profiles and evolutionary relationships of six axenic non-marine cyanobacteria.</title>
        <authorList>
            <person name="Will S.E."/>
            <person name="Henke P."/>
            <person name="Boedeker C."/>
            <person name="Huang S."/>
            <person name="Brinkmann H."/>
            <person name="Rohde M."/>
            <person name="Jarek M."/>
            <person name="Friedl T."/>
            <person name="Seufert S."/>
            <person name="Schumacher M."/>
            <person name="Overmann J."/>
            <person name="Neumann-Schaal M."/>
            <person name="Petersen J."/>
        </authorList>
    </citation>
    <scope>NUCLEOTIDE SEQUENCE [LARGE SCALE GENOMIC DNA]</scope>
    <source>
        <strain evidence="3 4">SAG 39.79</strain>
    </source>
</reference>
<keyword evidence="4" id="KW-1185">Reference proteome</keyword>
<name>A0AB37UIM3_9CYAN</name>
<evidence type="ECO:0000259" key="2">
    <source>
        <dbReference type="PROSITE" id="PS50802"/>
    </source>
</evidence>
<dbReference type="InterPro" id="IPR050704">
    <property type="entry name" value="Peptidase_C85-like"/>
</dbReference>
<gene>
    <name evidence="3" type="ORF">DSM107010_34970</name>
</gene>
<accession>A0AB37UIM3</accession>
<dbReference type="InterPro" id="IPR016181">
    <property type="entry name" value="Acyl_CoA_acyltransferase"/>
</dbReference>
<dbReference type="Proteomes" id="UP000282574">
    <property type="component" value="Unassembled WGS sequence"/>
</dbReference>
<dbReference type="PROSITE" id="PS50802">
    <property type="entry name" value="OTU"/>
    <property type="match status" value="1"/>
</dbReference>
<protein>
    <recommendedName>
        <fullName evidence="2">OTU domain-containing protein</fullName>
    </recommendedName>
</protein>
<evidence type="ECO:0000256" key="1">
    <source>
        <dbReference type="SAM" id="Coils"/>
    </source>
</evidence>
<evidence type="ECO:0000313" key="4">
    <source>
        <dbReference type="Proteomes" id="UP000282574"/>
    </source>
</evidence>
<dbReference type="InterPro" id="IPR038765">
    <property type="entry name" value="Papain-like_cys_pep_sf"/>
</dbReference>
<dbReference type="GO" id="GO:0016579">
    <property type="term" value="P:protein deubiquitination"/>
    <property type="evidence" value="ECO:0007669"/>
    <property type="project" value="TreeGrafter"/>
</dbReference>
<sequence>MYCASSTGLAAQARRDNFAQHAFNYWQNPANQNQPIEEFSNFLVSVINGIFSELFSSNDIFIDTQIVLDGDTRGGFVPQIWTMKICPNRIIGRQVETVGQLNTDEVGELVNTIYHEARHAEQEFRVLQSKVGQEINIANEPYPAKIITAASQSDITDDNEAEVWERYCNENKYRGYTNLLFGSSDSAMFKVIELENYLSSWLTNQSLPNSEASEDVLENVNSEIKQLERAISKVFKETKFIDEEILDKDMIDMSILTEISEFNNEIKSALKDLKEKLNQQNIVMNPNLSIVLLSLNQLREEIFNVYSKSELEKDGFEVGNAAQKAFLNLTAHRRDANGSERENSKQENNVISIKGDNNCFFHAVAEGFSRQFSITYDHHQLRQIAVNYMSQNRSIFENHLNDNERANLLQNNPQLQHLDPFDIYLMRMAQDGTWGGTYEAWALTLALGRNIEFSDPNNPTLDPNEIHLQFVNHNHFNLILPPSAQTASSSAASRVVEDVGEQAVQQDISNWKQKADDYIKEFFDNQTERTKGTKFGEFLDILEEMTKQIAAHPECFRGLRDRKGRLQAAAIVHDPRDYYDETESDYEIDLESCNLELEFLATAPWNILQNQPESVKGAGTALMETLIKESIDLGFEGRLEAYTIPGSLPFYQKIGFDKSVPDNLDDSKWELSSEAAKEFLKRQESSRQK</sequence>